<dbReference type="GO" id="GO:0004609">
    <property type="term" value="F:phosphatidylserine decarboxylase activity"/>
    <property type="evidence" value="ECO:0007669"/>
    <property type="project" value="UniProtKB-EC"/>
</dbReference>
<evidence type="ECO:0000256" key="1">
    <source>
        <dbReference type="ARBA" id="ARBA00001928"/>
    </source>
</evidence>
<keyword evidence="13" id="KW-0670">Pyruvate</keyword>
<dbReference type="AlphaFoldDB" id="A0AAV5VFS2"/>
<feature type="non-terminal residue" evidence="16">
    <location>
        <position position="1"/>
    </location>
</feature>
<comment type="pathway">
    <text evidence="2">Lipid metabolism.</text>
</comment>
<keyword evidence="9" id="KW-0472">Membrane</keyword>
<comment type="cofactor">
    <cofactor evidence="1">
        <name>pyruvate</name>
        <dbReference type="ChEBI" id="CHEBI:15361"/>
    </cofactor>
</comment>
<evidence type="ECO:0000256" key="3">
    <source>
        <dbReference type="ARBA" id="ARBA00012243"/>
    </source>
</evidence>
<comment type="function">
    <text evidence="15">Catalyzes the formation of phosphatidylethanolamine (PtdEtn) from phosphatidylserine (PtdSer). Plays a central role in phospholipid metabolism and in the interorganelle trafficking of phosphatidylserine. May be involved in lipid droplet biogenesis at the endoplasmic reticulum membrane.</text>
</comment>
<accession>A0AAV5VFS2</accession>
<dbReference type="HAMAP" id="MF_03208">
    <property type="entry name" value="PS_decarb_PSD_B_type1_euk"/>
    <property type="match status" value="1"/>
</dbReference>
<comment type="pathway">
    <text evidence="14">Phospholipid metabolism; phosphatidylethanolamine biosynthesis.</text>
</comment>
<sequence>FDIAYSMPLGASWIRSIAGSCRSFMTISTRLQSNSAPQGTVVKKSRTRLLVLLSSSALLGGTGLYAGRLVTPDWRTIIDPQHYYEDWQIRAYFSLPLNVVSRLAGGIANKEIPTSLRRPLLGLFAKIYDCRMDEAIQPDFDSYPSFSSFFNRTLRPDARPISATPLVSPADGIVLHYGKIDDDKVEFVKGHDYNVKEFLGDVEIKPKAGHDLYQMVVYLAPGNYHAFHSPAKWSAEHIRHYPGLLLSVRPSLLSRVPHLFCLNERVILNGSWKHGFFSMAAVAATNVGDIAIDADASIRTNISRRRASRAESVRTECVRTFAAGERVGEFRLGSTIVLIFQAPSNVKFAVQAGDALRYGQSLIVDM</sequence>
<evidence type="ECO:0000256" key="5">
    <source>
        <dbReference type="ARBA" id="ARBA00022692"/>
    </source>
</evidence>
<dbReference type="GO" id="GO:0006646">
    <property type="term" value="P:phosphatidylethanolamine biosynthetic process"/>
    <property type="evidence" value="ECO:0007669"/>
    <property type="project" value="TreeGrafter"/>
</dbReference>
<dbReference type="EMBL" id="BTSY01000003">
    <property type="protein sequence ID" value="GMT18530.1"/>
    <property type="molecule type" value="Genomic_DNA"/>
</dbReference>
<evidence type="ECO:0000256" key="2">
    <source>
        <dbReference type="ARBA" id="ARBA00005189"/>
    </source>
</evidence>
<keyword evidence="11" id="KW-0456">Lyase</keyword>
<evidence type="ECO:0000256" key="11">
    <source>
        <dbReference type="ARBA" id="ARBA00023239"/>
    </source>
</evidence>
<keyword evidence="6" id="KW-0210">Decarboxylase</keyword>
<reference evidence="16" key="1">
    <citation type="submission" date="2023-10" db="EMBL/GenBank/DDBJ databases">
        <title>Genome assembly of Pristionchus species.</title>
        <authorList>
            <person name="Yoshida K."/>
            <person name="Sommer R.J."/>
        </authorList>
    </citation>
    <scope>NUCLEOTIDE SEQUENCE</scope>
    <source>
        <strain evidence="16">RS5133</strain>
    </source>
</reference>
<dbReference type="EC" id="4.1.1.65" evidence="3"/>
<evidence type="ECO:0000256" key="8">
    <source>
        <dbReference type="ARBA" id="ARBA00023098"/>
    </source>
</evidence>
<evidence type="ECO:0000256" key="7">
    <source>
        <dbReference type="ARBA" id="ARBA00022989"/>
    </source>
</evidence>
<dbReference type="InterPro" id="IPR033177">
    <property type="entry name" value="PSD-B"/>
</dbReference>
<gene>
    <name evidence="16" type="ORF">PFISCL1PPCAC_9827</name>
</gene>
<evidence type="ECO:0000256" key="9">
    <source>
        <dbReference type="ARBA" id="ARBA00023136"/>
    </source>
</evidence>
<keyword evidence="8" id="KW-0443">Lipid metabolism</keyword>
<dbReference type="NCBIfam" id="TIGR00163">
    <property type="entry name" value="PS_decarb"/>
    <property type="match status" value="1"/>
</dbReference>
<dbReference type="Proteomes" id="UP001432322">
    <property type="component" value="Unassembled WGS sequence"/>
</dbReference>
<protein>
    <recommendedName>
        <fullName evidence="3">phosphatidylserine decarboxylase</fullName>
        <ecNumber evidence="3">4.1.1.65</ecNumber>
    </recommendedName>
</protein>
<dbReference type="PANTHER" id="PTHR10067">
    <property type="entry name" value="PHOSPHATIDYLSERINE DECARBOXYLASE"/>
    <property type="match status" value="1"/>
</dbReference>
<dbReference type="PANTHER" id="PTHR10067:SF6">
    <property type="entry name" value="PHOSPHATIDYLSERINE DECARBOXYLASE PROENZYME, MITOCHONDRIAL"/>
    <property type="match status" value="1"/>
</dbReference>
<keyword evidence="5" id="KW-0812">Transmembrane</keyword>
<evidence type="ECO:0000256" key="13">
    <source>
        <dbReference type="ARBA" id="ARBA00023317"/>
    </source>
</evidence>
<evidence type="ECO:0000313" key="16">
    <source>
        <dbReference type="EMBL" id="GMT18530.1"/>
    </source>
</evidence>
<organism evidence="16 17">
    <name type="scientific">Pristionchus fissidentatus</name>
    <dbReference type="NCBI Taxonomy" id="1538716"/>
    <lineage>
        <taxon>Eukaryota</taxon>
        <taxon>Metazoa</taxon>
        <taxon>Ecdysozoa</taxon>
        <taxon>Nematoda</taxon>
        <taxon>Chromadorea</taxon>
        <taxon>Rhabditida</taxon>
        <taxon>Rhabditina</taxon>
        <taxon>Diplogasteromorpha</taxon>
        <taxon>Diplogasteroidea</taxon>
        <taxon>Neodiplogasteridae</taxon>
        <taxon>Pristionchus</taxon>
    </lineage>
</organism>
<comment type="caution">
    <text evidence="16">The sequence shown here is derived from an EMBL/GenBank/DDBJ whole genome shotgun (WGS) entry which is preliminary data.</text>
</comment>
<evidence type="ECO:0000313" key="17">
    <source>
        <dbReference type="Proteomes" id="UP001432322"/>
    </source>
</evidence>
<evidence type="ECO:0000256" key="12">
    <source>
        <dbReference type="ARBA" id="ARBA00023264"/>
    </source>
</evidence>
<dbReference type="InterPro" id="IPR033661">
    <property type="entry name" value="PSD_type1_euk"/>
</dbReference>
<keyword evidence="4" id="KW-0444">Lipid biosynthesis</keyword>
<proteinExistence type="inferred from homology"/>
<keyword evidence="12" id="KW-1208">Phospholipid metabolism</keyword>
<evidence type="ECO:0000256" key="10">
    <source>
        <dbReference type="ARBA" id="ARBA00023209"/>
    </source>
</evidence>
<dbReference type="InterPro" id="IPR003817">
    <property type="entry name" value="PS_Dcarbxylase"/>
</dbReference>
<evidence type="ECO:0000256" key="15">
    <source>
        <dbReference type="ARBA" id="ARBA00045136"/>
    </source>
</evidence>
<dbReference type="GO" id="GO:0005739">
    <property type="term" value="C:mitochondrion"/>
    <property type="evidence" value="ECO:0007669"/>
    <property type="project" value="InterPro"/>
</dbReference>
<evidence type="ECO:0000256" key="6">
    <source>
        <dbReference type="ARBA" id="ARBA00022793"/>
    </source>
</evidence>
<keyword evidence="7" id="KW-1133">Transmembrane helix</keyword>
<evidence type="ECO:0000256" key="4">
    <source>
        <dbReference type="ARBA" id="ARBA00022516"/>
    </source>
</evidence>
<keyword evidence="10" id="KW-0594">Phospholipid biosynthesis</keyword>
<keyword evidence="17" id="KW-1185">Reference proteome</keyword>
<name>A0AAV5VFS2_9BILA</name>
<dbReference type="Pfam" id="PF02666">
    <property type="entry name" value="PS_Dcarbxylase"/>
    <property type="match status" value="1"/>
</dbReference>
<evidence type="ECO:0000256" key="14">
    <source>
        <dbReference type="ARBA" id="ARBA00024326"/>
    </source>
</evidence>